<sequence>MRELDDREGRRRNSSAFLETKRPSAAKKRPKRRPREKAPKRAEDANTEQKKEERSKWGERRQSKDGEEETEEPKGEVLLEIQEREEQGTTKTAREEGKEKRR</sequence>
<dbReference type="VEuPathDB" id="ToxoDB:TGP89_219780"/>
<dbReference type="EMBL" id="AEYI02001348">
    <property type="protein sequence ID" value="KFG38499.1"/>
    <property type="molecule type" value="Genomic_DNA"/>
</dbReference>
<evidence type="ECO:0000313" key="3">
    <source>
        <dbReference type="Proteomes" id="UP000028828"/>
    </source>
</evidence>
<feature type="compositionally biased region" description="Basic residues" evidence="1">
    <location>
        <begin position="24"/>
        <end position="35"/>
    </location>
</feature>
<evidence type="ECO:0000256" key="1">
    <source>
        <dbReference type="SAM" id="MobiDB-lite"/>
    </source>
</evidence>
<feature type="compositionally biased region" description="Basic and acidic residues" evidence="1">
    <location>
        <begin position="1"/>
        <end position="11"/>
    </location>
</feature>
<dbReference type="Proteomes" id="UP000028828">
    <property type="component" value="Unassembled WGS sequence"/>
</dbReference>
<comment type="caution">
    <text evidence="2">The sequence shown here is derived from an EMBL/GenBank/DDBJ whole genome shotgun (WGS) entry which is preliminary data.</text>
</comment>
<reference evidence="2 3" key="1">
    <citation type="submission" date="2014-03" db="EMBL/GenBank/DDBJ databases">
        <authorList>
            <person name="Sibley D."/>
            <person name="Venepally P."/>
            <person name="Karamycheva S."/>
            <person name="Hadjithomas M."/>
            <person name="Khan A."/>
            <person name="Brunk B."/>
            <person name="Roos D."/>
            <person name="Caler E."/>
            <person name="Lorenzi H."/>
        </authorList>
    </citation>
    <scope>NUCLEOTIDE SEQUENCE [LARGE SCALE GENOMIC DNA]</scope>
    <source>
        <strain evidence="3">p89</strain>
    </source>
</reference>
<evidence type="ECO:0000313" key="2">
    <source>
        <dbReference type="EMBL" id="KFG38499.1"/>
    </source>
</evidence>
<proteinExistence type="predicted"/>
<accession>A0A086K281</accession>
<gene>
    <name evidence="2" type="ORF">TGP89_219780</name>
</gene>
<organism evidence="2 3">
    <name type="scientific">Toxoplasma gondii p89</name>
    <dbReference type="NCBI Taxonomy" id="943119"/>
    <lineage>
        <taxon>Eukaryota</taxon>
        <taxon>Sar</taxon>
        <taxon>Alveolata</taxon>
        <taxon>Apicomplexa</taxon>
        <taxon>Conoidasida</taxon>
        <taxon>Coccidia</taxon>
        <taxon>Eucoccidiorida</taxon>
        <taxon>Eimeriorina</taxon>
        <taxon>Sarcocystidae</taxon>
        <taxon>Toxoplasma</taxon>
    </lineage>
</organism>
<feature type="compositionally biased region" description="Basic and acidic residues" evidence="1">
    <location>
        <begin position="72"/>
        <end position="102"/>
    </location>
</feature>
<feature type="compositionally biased region" description="Basic and acidic residues" evidence="1">
    <location>
        <begin position="36"/>
        <end position="65"/>
    </location>
</feature>
<name>A0A086K281_TOXGO</name>
<protein>
    <submittedName>
        <fullName evidence="2">Uncharacterized protein</fullName>
    </submittedName>
</protein>
<dbReference type="AlphaFoldDB" id="A0A086K281"/>
<feature type="region of interest" description="Disordered" evidence="1">
    <location>
        <begin position="1"/>
        <end position="102"/>
    </location>
</feature>